<keyword evidence="7 8" id="KW-0472">Membrane</keyword>
<comment type="caution">
    <text evidence="9">The sequence shown here is derived from an EMBL/GenBank/DDBJ whole genome shotgun (WGS) entry which is preliminary data.</text>
</comment>
<name>A0A545SNA7_9RHOB</name>
<feature type="transmembrane region" description="Helical" evidence="8">
    <location>
        <begin position="160"/>
        <end position="180"/>
    </location>
</feature>
<dbReference type="PANTHER" id="PTHR32196">
    <property type="entry name" value="ABC TRANSPORTER PERMEASE PROTEIN YPHD-RELATED-RELATED"/>
    <property type="match status" value="1"/>
</dbReference>
<feature type="transmembrane region" description="Helical" evidence="8">
    <location>
        <begin position="91"/>
        <end position="114"/>
    </location>
</feature>
<evidence type="ECO:0000256" key="7">
    <source>
        <dbReference type="ARBA" id="ARBA00023136"/>
    </source>
</evidence>
<organism evidence="9 10">
    <name type="scientific">Aliiroseovarius halocynthiae</name>
    <dbReference type="NCBI Taxonomy" id="985055"/>
    <lineage>
        <taxon>Bacteria</taxon>
        <taxon>Pseudomonadati</taxon>
        <taxon>Pseudomonadota</taxon>
        <taxon>Alphaproteobacteria</taxon>
        <taxon>Rhodobacterales</taxon>
        <taxon>Paracoccaceae</taxon>
        <taxon>Aliiroseovarius</taxon>
    </lineage>
</organism>
<dbReference type="EMBL" id="VICH01000010">
    <property type="protein sequence ID" value="TQV66463.1"/>
    <property type="molecule type" value="Genomic_DNA"/>
</dbReference>
<evidence type="ECO:0000256" key="2">
    <source>
        <dbReference type="ARBA" id="ARBA00022448"/>
    </source>
</evidence>
<dbReference type="Pfam" id="PF02653">
    <property type="entry name" value="BPD_transp_2"/>
    <property type="match status" value="1"/>
</dbReference>
<dbReference type="OrthoDB" id="192433at2"/>
<evidence type="ECO:0000313" key="9">
    <source>
        <dbReference type="EMBL" id="TQV66463.1"/>
    </source>
</evidence>
<dbReference type="GO" id="GO:0005886">
    <property type="term" value="C:plasma membrane"/>
    <property type="evidence" value="ECO:0007669"/>
    <property type="project" value="UniProtKB-SubCell"/>
</dbReference>
<dbReference type="Proteomes" id="UP000315816">
    <property type="component" value="Unassembled WGS sequence"/>
</dbReference>
<feature type="transmembrane region" description="Helical" evidence="8">
    <location>
        <begin position="212"/>
        <end position="231"/>
    </location>
</feature>
<keyword evidence="4" id="KW-0997">Cell inner membrane</keyword>
<feature type="transmembrane region" description="Helical" evidence="8">
    <location>
        <begin position="12"/>
        <end position="36"/>
    </location>
</feature>
<dbReference type="PANTHER" id="PTHR32196:SF21">
    <property type="entry name" value="ABC TRANSPORTER PERMEASE PROTEIN YPHD-RELATED"/>
    <property type="match status" value="1"/>
</dbReference>
<gene>
    <name evidence="9" type="ORF">FIL88_14005</name>
</gene>
<comment type="subcellular location">
    <subcellularLocation>
        <location evidence="1">Cell membrane</location>
        <topology evidence="1">Multi-pass membrane protein</topology>
    </subcellularLocation>
</comment>
<evidence type="ECO:0000256" key="4">
    <source>
        <dbReference type="ARBA" id="ARBA00022519"/>
    </source>
</evidence>
<proteinExistence type="predicted"/>
<protein>
    <submittedName>
        <fullName evidence="9">ABC transporter permease</fullName>
    </submittedName>
</protein>
<evidence type="ECO:0000256" key="8">
    <source>
        <dbReference type="SAM" id="Phobius"/>
    </source>
</evidence>
<keyword evidence="2" id="KW-0813">Transport</keyword>
<keyword evidence="6 8" id="KW-1133">Transmembrane helix</keyword>
<feature type="transmembrane region" description="Helical" evidence="8">
    <location>
        <begin position="42"/>
        <end position="60"/>
    </location>
</feature>
<dbReference type="AlphaFoldDB" id="A0A545SNA7"/>
<dbReference type="CDD" id="cd06579">
    <property type="entry name" value="TM_PBP1_transp_AraH_like"/>
    <property type="match status" value="1"/>
</dbReference>
<keyword evidence="5 8" id="KW-0812">Transmembrane</keyword>
<reference evidence="9 10" key="1">
    <citation type="submission" date="2019-06" db="EMBL/GenBank/DDBJ databases">
        <title>A novel species of marine bacteria.</title>
        <authorList>
            <person name="Wang Y."/>
        </authorList>
    </citation>
    <scope>NUCLEOTIDE SEQUENCE [LARGE SCALE GENOMIC DNA]</scope>
    <source>
        <strain evidence="9 10">MA1-10</strain>
    </source>
</reference>
<dbReference type="InterPro" id="IPR001851">
    <property type="entry name" value="ABC_transp_permease"/>
</dbReference>
<sequence length="319" mass="33406">MIMLKLQRNLADLALPIAMALLCIIFTIAEPAFLSFGNLSGILRQVALTGIMAIFMTYVIMTGGIDLSVGPVMALAGLAAYAVYYGTGLPVGFAILFGLSVGMVVGTINGFAIAAFGLPPIIVTLGMLSIVRGFALLMGGPDLHQVRDEPFYTFLGNGRILELPVSVWIFFGLAALMFSVEKRTSFGLMISSIGDNMRAVFLSGRSVTKTVCMVYVLSGMGAAVAGMLLSSQVHTASATYGEFGVELDVIAAVVLGGTSLMGGKGSVIRTVFGVLLLGVINNGLNILNVPVDQQLMVKGVIIVAALAVSEWAQRVKSGR</sequence>
<keyword evidence="3" id="KW-1003">Cell membrane</keyword>
<evidence type="ECO:0000313" key="10">
    <source>
        <dbReference type="Proteomes" id="UP000315816"/>
    </source>
</evidence>
<keyword evidence="10" id="KW-1185">Reference proteome</keyword>
<evidence type="ECO:0000256" key="3">
    <source>
        <dbReference type="ARBA" id="ARBA00022475"/>
    </source>
</evidence>
<evidence type="ECO:0000256" key="6">
    <source>
        <dbReference type="ARBA" id="ARBA00022989"/>
    </source>
</evidence>
<evidence type="ECO:0000256" key="1">
    <source>
        <dbReference type="ARBA" id="ARBA00004651"/>
    </source>
</evidence>
<evidence type="ECO:0000256" key="5">
    <source>
        <dbReference type="ARBA" id="ARBA00022692"/>
    </source>
</evidence>
<feature type="transmembrane region" description="Helical" evidence="8">
    <location>
        <begin position="270"/>
        <end position="289"/>
    </location>
</feature>
<accession>A0A545SNA7</accession>
<dbReference type="GO" id="GO:0022857">
    <property type="term" value="F:transmembrane transporter activity"/>
    <property type="evidence" value="ECO:0007669"/>
    <property type="project" value="InterPro"/>
</dbReference>
<dbReference type="RefSeq" id="WP_142854493.1">
    <property type="nucleotide sequence ID" value="NZ_FXWW01000011.1"/>
</dbReference>